<sequence length="172" mass="19267">MAHRLAPSAGSQANESSITESAKPCNFQGSLVVGEACPFVLRKETTTSTDWRQLIIRSYTLSRPFHCVPRGFFFFIHALLHQVVKTHVIEEAPGACLLSTGYQVPTTTSSTHTNTHRHLLTRASFVSPEHSALRRAWFRRRLLEDGAGRLRLSVRLALRRTPGRSPPLHVCK</sequence>
<gene>
    <name evidence="1" type="ORF">E2C01_062535</name>
</gene>
<comment type="caution">
    <text evidence="1">The sequence shown here is derived from an EMBL/GenBank/DDBJ whole genome shotgun (WGS) entry which is preliminary data.</text>
</comment>
<evidence type="ECO:0000313" key="2">
    <source>
        <dbReference type="Proteomes" id="UP000324222"/>
    </source>
</evidence>
<dbReference type="Proteomes" id="UP000324222">
    <property type="component" value="Unassembled WGS sequence"/>
</dbReference>
<keyword evidence="2" id="KW-1185">Reference proteome</keyword>
<name>A0A5B7HFK5_PORTR</name>
<accession>A0A5B7HFK5</accession>
<organism evidence="1 2">
    <name type="scientific">Portunus trituberculatus</name>
    <name type="common">Swimming crab</name>
    <name type="synonym">Neptunus trituberculatus</name>
    <dbReference type="NCBI Taxonomy" id="210409"/>
    <lineage>
        <taxon>Eukaryota</taxon>
        <taxon>Metazoa</taxon>
        <taxon>Ecdysozoa</taxon>
        <taxon>Arthropoda</taxon>
        <taxon>Crustacea</taxon>
        <taxon>Multicrustacea</taxon>
        <taxon>Malacostraca</taxon>
        <taxon>Eumalacostraca</taxon>
        <taxon>Eucarida</taxon>
        <taxon>Decapoda</taxon>
        <taxon>Pleocyemata</taxon>
        <taxon>Brachyura</taxon>
        <taxon>Eubrachyura</taxon>
        <taxon>Portunoidea</taxon>
        <taxon>Portunidae</taxon>
        <taxon>Portuninae</taxon>
        <taxon>Portunus</taxon>
    </lineage>
</organism>
<dbReference type="AlphaFoldDB" id="A0A5B7HFK5"/>
<evidence type="ECO:0000313" key="1">
    <source>
        <dbReference type="EMBL" id="MPC68335.1"/>
    </source>
</evidence>
<proteinExistence type="predicted"/>
<reference evidence="1 2" key="1">
    <citation type="submission" date="2019-05" db="EMBL/GenBank/DDBJ databases">
        <title>Another draft genome of Portunus trituberculatus and its Hox gene families provides insights of decapod evolution.</title>
        <authorList>
            <person name="Jeong J.-H."/>
            <person name="Song I."/>
            <person name="Kim S."/>
            <person name="Choi T."/>
            <person name="Kim D."/>
            <person name="Ryu S."/>
            <person name="Kim W."/>
        </authorList>
    </citation>
    <scope>NUCLEOTIDE SEQUENCE [LARGE SCALE GENOMIC DNA]</scope>
    <source>
        <tissue evidence="1">Muscle</tissue>
    </source>
</reference>
<protein>
    <submittedName>
        <fullName evidence="1">Uncharacterized protein</fullName>
    </submittedName>
</protein>
<dbReference type="EMBL" id="VSRR010027670">
    <property type="protein sequence ID" value="MPC68335.1"/>
    <property type="molecule type" value="Genomic_DNA"/>
</dbReference>